<feature type="region of interest" description="Disordered" evidence="1">
    <location>
        <begin position="1664"/>
        <end position="1688"/>
    </location>
</feature>
<name>A0A6C0DYN2_9ZZZZ</name>
<dbReference type="EMBL" id="MN739677">
    <property type="protein sequence ID" value="QHT20285.1"/>
    <property type="molecule type" value="Genomic_DNA"/>
</dbReference>
<feature type="compositionally biased region" description="Acidic residues" evidence="1">
    <location>
        <begin position="11"/>
        <end position="21"/>
    </location>
</feature>
<proteinExistence type="predicted"/>
<feature type="compositionally biased region" description="Basic and acidic residues" evidence="1">
    <location>
        <begin position="1670"/>
        <end position="1688"/>
    </location>
</feature>
<organism evidence="2">
    <name type="scientific">viral metagenome</name>
    <dbReference type="NCBI Taxonomy" id="1070528"/>
    <lineage>
        <taxon>unclassified sequences</taxon>
        <taxon>metagenomes</taxon>
        <taxon>organismal metagenomes</taxon>
    </lineage>
</organism>
<protein>
    <submittedName>
        <fullName evidence="2">Uncharacterized protein</fullName>
    </submittedName>
</protein>
<evidence type="ECO:0000256" key="1">
    <source>
        <dbReference type="SAM" id="MobiDB-lite"/>
    </source>
</evidence>
<sequence>MDNSNERLPIDELEGVEENEENVTLGTAPATAAEVGVVLEEGTGVNDEIDDEADIEGAVLSSVQVAPTGNTNPISNEDDPMLFIQLGDRVVIDSKKYGRTIGQVYYRSLERISVKPDGVSNMLHDFEVEQTDDEELYKEEDGVTAAYVIEKRKFDSFVEQQDFRINQIIDTFNSSGELYKSYKIVKVDKENDYIQIQDEDDTENVYDLNFDFVGIESDEDFKVISIRQLVGPSEGNSNEAPPAGDIEEDEEGDEEEEEEIEIVGFIEVTRAKVFREAAAYEQRIPDNLQKVDALNDFISGLDPILQKDPRSIRAVRVLVETLFNLKQATVAYNDDGTIQGSKDVSASTLAELIRKVPIPLGRPVLNITKKEYSVDDDDELSERKSDDDVYFENFARELDQMVEKKSSLVSAVMAGAPGGQIVKEWSDQQSFLKKYLSPWLSESKAEPLWQAMSDSEFFRTSPPEFAEVQGETVFLETIPGYIASHTEKAPPIFDEVPFGIERALSTTYRKGVDRKKQVLIPEDAATMNSYLIFPSKVANNIGTTRSTSLAIDSGRSQMPKETMREVLERTGAPTEVGNSQDLLLLDVDGSTLGNIPLPDYIEGITVPALGLGDTFSTLQQYGMDNLELSPKIVEVLLKKIGLYQNQLLSTIAKLRQIIDTEEEKKPEDNPFIELPKILEEIRSQPTLVDDLLEYERINPILAQSDIGKVAYLMNKHPDYFQVAAGKNSVLIAKALLDSNNAAYLQTLKVANLLKYNLLNAGEKPKKNTCKHVADLVGVRKIFDDSERFQKLTEFFKKYQGGRNGNWIDCNICKEHLLCLHERLQIQAYLNPKDKQAIEKEIILKFSGGSFQGKYICRNCGQAMRDLDFDNNLEFDDNGNPKSGRTVLVDEDAIFEERLDMLVSVPIEQSQKKELNLTDDEVKIYNIIRELAMRIGINMDNRDYRNVIDRTIGYLNRFPTRDVYAEQKKMNPKMPDYDIAVARDSITAVAIFLLLEIQVKIPSYSVRHALTGCDSPGFGGYPLEGDQSNKQGIEYLACAVASVRREESPWKDTRFQKEPDLIKRRNGIMVYMNSVLKKIISDDMIQAQLGEKRKYLEKLRERGTDLSRPQDEIPATFLPEQIIVTPEMAAKDVITPEVADYQGNRGKLALVKLWIRQAHMLALKTASLVRGSPLTETTCCLANIGTPGTFWRSATDLPQIGRRLLVPNQQGQMMITEFIPREVGGDVVEPDNELYYRLFLKCCFQGPRFGYLHEPGLTNMCAWCGFQFPTNPAVMDTDTEGKSALASQKVNTDTEEFTRLLDTIHKVNNVEPVKILEQLSVRDIMGEFGEISPSPIPGWDTIIQETTEGFLKLPPDADRGEIAIAAGPISEATLGSETIIQERLTDSNYQAALEEIVKLSWINFFQVLQTYFITPFERILTQFSSSSLFIPVELKKLLSDDHVAKDIIPILDNDLQLIKLKEDDIKKPSYQLARSKIRYFIDQMKEILNFKGKLRPIVVPGREMTLVYIQRAMLYGPLATMINPSEIPAGTEITSPVRSIGDPSMRFLLEIVALTLNKYRRERLSFNDQEIKDLIAIRNEKERVNVLADFSKLTDEERAVELMNKKLGIGKWAVGGTKLIYAYDKDYYDLERQKREAAGIIDFPGLGPDQMDAFEGGATDEFGFPMYGDNEFEREGGYDHNQHGDDDNE</sequence>
<reference evidence="2" key="1">
    <citation type="journal article" date="2020" name="Nature">
        <title>Giant virus diversity and host interactions through global metagenomics.</title>
        <authorList>
            <person name="Schulz F."/>
            <person name="Roux S."/>
            <person name="Paez-Espino D."/>
            <person name="Jungbluth S."/>
            <person name="Walsh D.A."/>
            <person name="Denef V.J."/>
            <person name="McMahon K.D."/>
            <person name="Konstantinidis K.T."/>
            <person name="Eloe-Fadrosh E.A."/>
            <person name="Kyrpides N.C."/>
            <person name="Woyke T."/>
        </authorList>
    </citation>
    <scope>NUCLEOTIDE SEQUENCE</scope>
    <source>
        <strain evidence="2">GVMAG-M-3300023174-60</strain>
    </source>
</reference>
<evidence type="ECO:0000313" key="2">
    <source>
        <dbReference type="EMBL" id="QHT20285.1"/>
    </source>
</evidence>
<feature type="region of interest" description="Disordered" evidence="1">
    <location>
        <begin position="232"/>
        <end position="259"/>
    </location>
</feature>
<feature type="region of interest" description="Disordered" evidence="1">
    <location>
        <begin position="1"/>
        <end position="29"/>
    </location>
</feature>
<feature type="compositionally biased region" description="Basic and acidic residues" evidence="1">
    <location>
        <begin position="1"/>
        <end position="10"/>
    </location>
</feature>
<feature type="compositionally biased region" description="Acidic residues" evidence="1">
    <location>
        <begin position="245"/>
        <end position="259"/>
    </location>
</feature>
<accession>A0A6C0DYN2</accession>